<name>A0A6J4SKG7_9ACTN</name>
<feature type="region of interest" description="Disordered" evidence="1">
    <location>
        <begin position="1"/>
        <end position="104"/>
    </location>
</feature>
<evidence type="ECO:0000313" key="2">
    <source>
        <dbReference type="EMBL" id="CAA9501990.1"/>
    </source>
</evidence>
<feature type="compositionally biased region" description="Basic residues" evidence="1">
    <location>
        <begin position="39"/>
        <end position="59"/>
    </location>
</feature>
<feature type="non-terminal residue" evidence="2">
    <location>
        <position position="1"/>
    </location>
</feature>
<gene>
    <name evidence="2" type="ORF">AVDCRST_MAG67-1947</name>
</gene>
<dbReference type="EMBL" id="CADCVQ010000083">
    <property type="protein sequence ID" value="CAA9501990.1"/>
    <property type="molecule type" value="Genomic_DNA"/>
</dbReference>
<evidence type="ECO:0000256" key="1">
    <source>
        <dbReference type="SAM" id="MobiDB-lite"/>
    </source>
</evidence>
<organism evidence="2">
    <name type="scientific">uncultured Solirubrobacteraceae bacterium</name>
    <dbReference type="NCBI Taxonomy" id="1162706"/>
    <lineage>
        <taxon>Bacteria</taxon>
        <taxon>Bacillati</taxon>
        <taxon>Actinomycetota</taxon>
        <taxon>Thermoleophilia</taxon>
        <taxon>Solirubrobacterales</taxon>
        <taxon>Solirubrobacteraceae</taxon>
        <taxon>environmental samples</taxon>
    </lineage>
</organism>
<feature type="compositionally biased region" description="Basic residues" evidence="1">
    <location>
        <begin position="1"/>
        <end position="13"/>
    </location>
</feature>
<dbReference type="AlphaFoldDB" id="A0A6J4SKG7"/>
<feature type="non-terminal residue" evidence="2">
    <location>
        <position position="172"/>
    </location>
</feature>
<feature type="compositionally biased region" description="Basic residues" evidence="1">
    <location>
        <begin position="122"/>
        <end position="134"/>
    </location>
</feature>
<sequence length="172" mass="18725">RRACGRHRAHAHPRPGAARPCPRRCRRLAPADRPGAAQRRGRRASRRPAGRRRVGRRARGCGARADRRRRRHGAPARRPAARAADRAADPAATKRDGQVGWLPHRLSPPLARLCGQRARACRRGGRGAARRRAARREAERGTAPRVPQLAAGGGHPPPDRVRRAAQGVAAAL</sequence>
<proteinExistence type="predicted"/>
<protein>
    <submittedName>
        <fullName evidence="2">Uncharacterized protein</fullName>
    </submittedName>
</protein>
<feature type="compositionally biased region" description="Basic and acidic residues" evidence="1">
    <location>
        <begin position="83"/>
        <end position="97"/>
    </location>
</feature>
<reference evidence="2" key="1">
    <citation type="submission" date="2020-02" db="EMBL/GenBank/DDBJ databases">
        <authorList>
            <person name="Meier V. D."/>
        </authorList>
    </citation>
    <scope>NUCLEOTIDE SEQUENCE</scope>
    <source>
        <strain evidence="2">AVDCRST_MAG67</strain>
    </source>
</reference>
<feature type="region of interest" description="Disordered" evidence="1">
    <location>
        <begin position="122"/>
        <end position="172"/>
    </location>
</feature>
<accession>A0A6J4SKG7</accession>
<feature type="compositionally biased region" description="Basic residues" evidence="1">
    <location>
        <begin position="66"/>
        <end position="75"/>
    </location>
</feature>